<name>A0A7S1C1J7_9STRA</name>
<keyword evidence="2" id="KW-1133">Transmembrane helix</keyword>
<feature type="region of interest" description="Disordered" evidence="1">
    <location>
        <begin position="582"/>
        <end position="631"/>
    </location>
</feature>
<feature type="domain" description="ShKT" evidence="4">
    <location>
        <begin position="43"/>
        <end position="91"/>
    </location>
</feature>
<feature type="compositionally biased region" description="Polar residues" evidence="1">
    <location>
        <begin position="591"/>
        <end position="611"/>
    </location>
</feature>
<feature type="compositionally biased region" description="Polar residues" evidence="1">
    <location>
        <begin position="152"/>
        <end position="171"/>
    </location>
</feature>
<feature type="region of interest" description="Disordered" evidence="1">
    <location>
        <begin position="151"/>
        <end position="244"/>
    </location>
</feature>
<evidence type="ECO:0000259" key="4">
    <source>
        <dbReference type="PROSITE" id="PS51670"/>
    </source>
</evidence>
<keyword evidence="2" id="KW-0472">Membrane</keyword>
<feature type="compositionally biased region" description="Low complexity" evidence="1">
    <location>
        <begin position="920"/>
        <end position="938"/>
    </location>
</feature>
<keyword evidence="2" id="KW-0812">Transmembrane</keyword>
<feature type="compositionally biased region" description="Basic residues" evidence="1">
    <location>
        <begin position="1105"/>
        <end position="1122"/>
    </location>
</feature>
<dbReference type="PROSITE" id="PS51670">
    <property type="entry name" value="SHKT"/>
    <property type="match status" value="2"/>
</dbReference>
<evidence type="ECO:0000256" key="1">
    <source>
        <dbReference type="SAM" id="MobiDB-lite"/>
    </source>
</evidence>
<feature type="signal peptide" evidence="3">
    <location>
        <begin position="1"/>
        <end position="18"/>
    </location>
</feature>
<organism evidence="5">
    <name type="scientific">Corethron hystrix</name>
    <dbReference type="NCBI Taxonomy" id="216773"/>
    <lineage>
        <taxon>Eukaryota</taxon>
        <taxon>Sar</taxon>
        <taxon>Stramenopiles</taxon>
        <taxon>Ochrophyta</taxon>
        <taxon>Bacillariophyta</taxon>
        <taxon>Coscinodiscophyceae</taxon>
        <taxon>Corethrophycidae</taxon>
        <taxon>Corethrales</taxon>
        <taxon>Corethraceae</taxon>
        <taxon>Corethron</taxon>
    </lineage>
</organism>
<protein>
    <recommendedName>
        <fullName evidence="4">ShKT domain-containing protein</fullName>
    </recommendedName>
</protein>
<feature type="compositionally biased region" description="Low complexity" evidence="1">
    <location>
        <begin position="1151"/>
        <end position="1168"/>
    </location>
</feature>
<dbReference type="PANTHER" id="PTHR21724:SF109">
    <property type="entry name" value="SHKT DOMAIN-CONTAINING PROTEIN"/>
    <property type="match status" value="1"/>
</dbReference>
<proteinExistence type="predicted"/>
<evidence type="ECO:0000313" key="5">
    <source>
        <dbReference type="EMBL" id="CAD8903622.1"/>
    </source>
</evidence>
<reference evidence="5" key="1">
    <citation type="submission" date="2021-01" db="EMBL/GenBank/DDBJ databases">
        <authorList>
            <person name="Corre E."/>
            <person name="Pelletier E."/>
            <person name="Niang G."/>
            <person name="Scheremetjew M."/>
            <person name="Finn R."/>
            <person name="Kale V."/>
            <person name="Holt S."/>
            <person name="Cochrane G."/>
            <person name="Meng A."/>
            <person name="Brown T."/>
            <person name="Cohen L."/>
        </authorList>
    </citation>
    <scope>NUCLEOTIDE SEQUENCE</scope>
    <source>
        <strain evidence="5">308</strain>
    </source>
</reference>
<evidence type="ECO:0000256" key="2">
    <source>
        <dbReference type="SAM" id="Phobius"/>
    </source>
</evidence>
<gene>
    <name evidence="5" type="ORF">CHYS00102_LOCUS30842</name>
</gene>
<feature type="domain" description="ShKT" evidence="4">
    <location>
        <begin position="460"/>
        <end position="495"/>
    </location>
</feature>
<dbReference type="AlphaFoldDB" id="A0A7S1C1J7"/>
<feature type="region of interest" description="Disordered" evidence="1">
    <location>
        <begin position="920"/>
        <end position="983"/>
    </location>
</feature>
<feature type="chain" id="PRO_5031521606" description="ShKT domain-containing protein" evidence="3">
    <location>
        <begin position="19"/>
        <end position="1177"/>
    </location>
</feature>
<accession>A0A7S1C1J7</accession>
<feature type="region of interest" description="Disordered" evidence="1">
    <location>
        <begin position="1098"/>
        <end position="1177"/>
    </location>
</feature>
<feature type="transmembrane region" description="Helical" evidence="2">
    <location>
        <begin position="883"/>
        <end position="905"/>
    </location>
</feature>
<dbReference type="Pfam" id="PF01549">
    <property type="entry name" value="ShK"/>
    <property type="match status" value="2"/>
</dbReference>
<dbReference type="PANTHER" id="PTHR21724">
    <property type="entry name" value="SHKT DOMAIN-CONTAINING PROTEIN"/>
    <property type="match status" value="1"/>
</dbReference>
<feature type="compositionally biased region" description="Basic and acidic residues" evidence="1">
    <location>
        <begin position="1127"/>
        <end position="1138"/>
    </location>
</feature>
<keyword evidence="3" id="KW-0732">Signal</keyword>
<sequence>MKQFRIWFVSLVISGAYAATHGRKTNSSMDESTETRELIESFCDDDHSYNSIFGKKSNNCKWVARYPEIRCELEWRGTRVKEKCPLTCGTCSSGCVDNPNYYDVIGFDCDYHKKATSDCNLLSIVGYTEEDIGNLVKNCPESCGYCERESKAPSSTPSQHSTNKPTFNPTFEPTLEPTLEPTFYITSMPTPKPTFGPTSDPTAEPASKLSLIPSTYPSTKPIKEPTSSPTHSPSKIPTKYPTESPSLHPSAKVISLSPTLPPTLYPTISPTKLCYDDILFIDAFGLTCKHHTISICAKMGVMGYSPKQVKQLVKSCPLSCGYCETAVPTSIPSVSPSEIPSLIPSEVPSVYPSVNPSTTPSSVCHDNPLFRDFRGLSCGRHVTSVCSRVGVLGYPKLHVKALMVNCPRSCGYCDTISPSLLPSNEPSWLPSSLPSPQPTSKPTETCHDLRTFKDHLGLSCKDHTYTECTNVGSIGYKPFQVKTLVSSCPKSCGFCVTTVPSHEPSKMPSDVPLEAPTGIPTLQPSLKPSSSCHDRNEYRDHIGLTCSNHGSPISCNSELMAVGYTRKQVVNLRANCPKSCGLCSSEAPSDIPSTIKPSASPNFEPTKTPSDSPKERPTKRPTKRPTASNGWTLDKNTCSDNALYLDHLGLDCSFYKTIVCSEMKIMGFKPSQVNALKSNCPLSCGICLVTHSTDLPTAPPSRSPMVLRTTEVTKQEMSSRMSPSYEVVSTNFFGLQIEPLFETFDTASLKRFNQIIDNHLKGRLVAEIKEIPDDVTIKVTTTILDQIVVEASNTVFLDITLKKNIDFTPADFEFISESDLEAFVENYFSNSEVKGELIEEFSGSKIYELSTIDGITYSGYRGIGVARAEVESTQWVSWISNPLLITLCSAVVGLALISLFTAFYIHRRRTSAIISVGSSFTSKSSTKNSKSSHGGSQKSRPRSRNRRRKSNGSDSNSKDTFDEMFASGPTNVSMESGVPEGRTNNTYHNEAVIMASDSMVTKEQPLKQQDEISNKIASMIASPAAFIGQYAGEHINSISFSPFSFGSASFSTDKILHVPDSEDAHTGEMEHIVRHPNVPVPGFDNDRPNLADIEKTFGKKNAVSKGRKHNRSHSPKAHRKVLSKSAVLDDRPSIDAIERSFTPTAAIKPIRTSSGRTSRSSRSLSRSRGSNRSRGRN</sequence>
<dbReference type="InterPro" id="IPR003582">
    <property type="entry name" value="ShKT_dom"/>
</dbReference>
<feature type="compositionally biased region" description="Polar residues" evidence="1">
    <location>
        <begin position="225"/>
        <end position="244"/>
    </location>
</feature>
<dbReference type="EMBL" id="HBFR01042182">
    <property type="protein sequence ID" value="CAD8903622.1"/>
    <property type="molecule type" value="Transcribed_RNA"/>
</dbReference>
<feature type="compositionally biased region" description="Basic residues" evidence="1">
    <location>
        <begin position="939"/>
        <end position="950"/>
    </location>
</feature>
<dbReference type="SMART" id="SM00254">
    <property type="entry name" value="ShKT"/>
    <property type="match status" value="7"/>
</dbReference>
<evidence type="ECO:0000256" key="3">
    <source>
        <dbReference type="SAM" id="SignalP"/>
    </source>
</evidence>